<gene>
    <name evidence="2" type="ORF">K505DRAFT_57089</name>
</gene>
<dbReference type="AlphaFoldDB" id="A0A6A6X804"/>
<organism evidence="2 3">
    <name type="scientific">Melanomma pulvis-pyrius CBS 109.77</name>
    <dbReference type="NCBI Taxonomy" id="1314802"/>
    <lineage>
        <taxon>Eukaryota</taxon>
        <taxon>Fungi</taxon>
        <taxon>Dikarya</taxon>
        <taxon>Ascomycota</taxon>
        <taxon>Pezizomycotina</taxon>
        <taxon>Dothideomycetes</taxon>
        <taxon>Pleosporomycetidae</taxon>
        <taxon>Pleosporales</taxon>
        <taxon>Melanommataceae</taxon>
        <taxon>Melanomma</taxon>
    </lineage>
</organism>
<name>A0A6A6X804_9PLEO</name>
<keyword evidence="3" id="KW-1185">Reference proteome</keyword>
<feature type="compositionally biased region" description="Polar residues" evidence="1">
    <location>
        <begin position="63"/>
        <end position="72"/>
    </location>
</feature>
<evidence type="ECO:0000256" key="1">
    <source>
        <dbReference type="SAM" id="MobiDB-lite"/>
    </source>
</evidence>
<protein>
    <submittedName>
        <fullName evidence="2">Uncharacterized protein</fullName>
    </submittedName>
</protein>
<dbReference type="Proteomes" id="UP000799757">
    <property type="component" value="Unassembled WGS sequence"/>
</dbReference>
<accession>A0A6A6X804</accession>
<feature type="compositionally biased region" description="Basic and acidic residues" evidence="1">
    <location>
        <begin position="77"/>
        <end position="88"/>
    </location>
</feature>
<evidence type="ECO:0000313" key="3">
    <source>
        <dbReference type="Proteomes" id="UP000799757"/>
    </source>
</evidence>
<sequence length="117" mass="12844">MIRHGRPSLVLDALAPPRAQARRQKGNRHLPANHSRPASQLHDIWGGGSTGLMLSRARIRTVTEQQEATSHTGAKRQAPELRTVEVRSHDRSYGALTLALRECVVQTERNGAGVSEP</sequence>
<evidence type="ECO:0000313" key="2">
    <source>
        <dbReference type="EMBL" id="KAF2792145.1"/>
    </source>
</evidence>
<reference evidence="2" key="1">
    <citation type="journal article" date="2020" name="Stud. Mycol.">
        <title>101 Dothideomycetes genomes: a test case for predicting lifestyles and emergence of pathogens.</title>
        <authorList>
            <person name="Haridas S."/>
            <person name="Albert R."/>
            <person name="Binder M."/>
            <person name="Bloem J."/>
            <person name="Labutti K."/>
            <person name="Salamov A."/>
            <person name="Andreopoulos B."/>
            <person name="Baker S."/>
            <person name="Barry K."/>
            <person name="Bills G."/>
            <person name="Bluhm B."/>
            <person name="Cannon C."/>
            <person name="Castanera R."/>
            <person name="Culley D."/>
            <person name="Daum C."/>
            <person name="Ezra D."/>
            <person name="Gonzalez J."/>
            <person name="Henrissat B."/>
            <person name="Kuo A."/>
            <person name="Liang C."/>
            <person name="Lipzen A."/>
            <person name="Lutzoni F."/>
            <person name="Magnuson J."/>
            <person name="Mondo S."/>
            <person name="Nolan M."/>
            <person name="Ohm R."/>
            <person name="Pangilinan J."/>
            <person name="Park H.-J."/>
            <person name="Ramirez L."/>
            <person name="Alfaro M."/>
            <person name="Sun H."/>
            <person name="Tritt A."/>
            <person name="Yoshinaga Y."/>
            <person name="Zwiers L.-H."/>
            <person name="Turgeon B."/>
            <person name="Goodwin S."/>
            <person name="Spatafora J."/>
            <person name="Crous P."/>
            <person name="Grigoriev I."/>
        </authorList>
    </citation>
    <scope>NUCLEOTIDE SEQUENCE</scope>
    <source>
        <strain evidence="2">CBS 109.77</strain>
    </source>
</reference>
<proteinExistence type="predicted"/>
<feature type="region of interest" description="Disordered" evidence="1">
    <location>
        <begin position="63"/>
        <end position="88"/>
    </location>
</feature>
<dbReference type="EMBL" id="MU001983">
    <property type="protein sequence ID" value="KAF2792145.1"/>
    <property type="molecule type" value="Genomic_DNA"/>
</dbReference>
<feature type="region of interest" description="Disordered" evidence="1">
    <location>
        <begin position="1"/>
        <end position="47"/>
    </location>
</feature>